<organism evidence="3 4">
    <name type="scientific">Ideonella lacteola</name>
    <dbReference type="NCBI Taxonomy" id="2984193"/>
    <lineage>
        <taxon>Bacteria</taxon>
        <taxon>Pseudomonadati</taxon>
        <taxon>Pseudomonadota</taxon>
        <taxon>Betaproteobacteria</taxon>
        <taxon>Burkholderiales</taxon>
        <taxon>Sphaerotilaceae</taxon>
        <taxon>Ideonella</taxon>
    </lineage>
</organism>
<feature type="compositionally biased region" description="Acidic residues" evidence="1">
    <location>
        <begin position="193"/>
        <end position="217"/>
    </location>
</feature>
<gene>
    <name evidence="3" type="ORF">AACH06_11270</name>
</gene>
<dbReference type="Proteomes" id="UP001371218">
    <property type="component" value="Unassembled WGS sequence"/>
</dbReference>
<evidence type="ECO:0000256" key="1">
    <source>
        <dbReference type="SAM" id="MobiDB-lite"/>
    </source>
</evidence>
<reference evidence="3 4" key="1">
    <citation type="submission" date="2024-04" db="EMBL/GenBank/DDBJ databases">
        <title>Novel species of the genus Ideonella isolated from streams.</title>
        <authorList>
            <person name="Lu H."/>
        </authorList>
    </citation>
    <scope>NUCLEOTIDE SEQUENCE [LARGE SCALE GENOMIC DNA]</scope>
    <source>
        <strain evidence="3 4">DXS29W</strain>
    </source>
</reference>
<feature type="compositionally biased region" description="Basic and acidic residues" evidence="1">
    <location>
        <begin position="245"/>
        <end position="257"/>
    </location>
</feature>
<dbReference type="EMBL" id="JBBUTG010000005">
    <property type="protein sequence ID" value="MEK8031399.1"/>
    <property type="molecule type" value="Genomic_DNA"/>
</dbReference>
<comment type="caution">
    <text evidence="3">The sequence shown here is derived from an EMBL/GenBank/DDBJ whole genome shotgun (WGS) entry which is preliminary data.</text>
</comment>
<feature type="compositionally biased region" description="Low complexity" evidence="1">
    <location>
        <begin position="218"/>
        <end position="242"/>
    </location>
</feature>
<protein>
    <submittedName>
        <fullName evidence="3">DUF4350 domain-containing protein</fullName>
    </submittedName>
</protein>
<keyword evidence="2" id="KW-1133">Transmembrane helix</keyword>
<accession>A0ABU9BNS3</accession>
<dbReference type="CDD" id="cd03143">
    <property type="entry name" value="A4_beta-galactosidase_middle_domain"/>
    <property type="match status" value="1"/>
</dbReference>
<evidence type="ECO:0000313" key="3">
    <source>
        <dbReference type="EMBL" id="MEK8031399.1"/>
    </source>
</evidence>
<keyword evidence="2" id="KW-0472">Membrane</keyword>
<sequence length="528" mass="56594">MKIDTRLVLWWLGGLALAGLTAVWLVSATEWATREVRDPPQGEAAEDPHFLTKRLAAKLGATVEVRQQLDAMPPETATLLIEDVNWRFLPEREAALRRWVEQGGHLVVYRMVGDDESLARWIPVKFGDARSRAAERATAASAAASAANEPASAPSAGASAASASEMAASASAMAASEAASAAPAIGECPAPQDADESFDDAGEDGDDDEGGDDDGDEAATGAEPAASAPLAAAPASEAASSPKPRVREKCPPVREPSDQPGWFGEARPYQVCFRGHGTLRADLAPLWSVSDARGLRVARVAVGRGTVTLSTQWSMPQRAMLEDADQALLFAAITQLHPNQTIWIVDSGHHPGLFATLWRFMPAACVLALVALALLLWRWSVRFAPLREAETPARRSVVEQVRGTAAYWWRHGPEAIHRAQRRALDEAARTHLPRWPQLPDEQRIALLAAYTDVSADELARAWADPVGRDAAALTRALALMESTRRRLLELGRSPAHVATQTQPSASNGRGGPPAAPNPEPPAIQREPT</sequence>
<name>A0ABU9BNS3_9BURK</name>
<dbReference type="RefSeq" id="WP_341425777.1">
    <property type="nucleotide sequence ID" value="NZ_JBBUTG010000005.1"/>
</dbReference>
<feature type="region of interest" description="Disordered" evidence="1">
    <location>
        <begin position="491"/>
        <end position="528"/>
    </location>
</feature>
<feature type="region of interest" description="Disordered" evidence="1">
    <location>
        <begin position="182"/>
        <end position="261"/>
    </location>
</feature>
<keyword evidence="4" id="KW-1185">Reference proteome</keyword>
<evidence type="ECO:0000256" key="2">
    <source>
        <dbReference type="SAM" id="Phobius"/>
    </source>
</evidence>
<feature type="transmembrane region" description="Helical" evidence="2">
    <location>
        <begin position="357"/>
        <end position="377"/>
    </location>
</feature>
<keyword evidence="2" id="KW-0812">Transmembrane</keyword>
<evidence type="ECO:0000313" key="4">
    <source>
        <dbReference type="Proteomes" id="UP001371218"/>
    </source>
</evidence>
<proteinExistence type="predicted"/>